<dbReference type="Pfam" id="PF18652">
    <property type="entry name" value="Adhesin_P1_N"/>
    <property type="match status" value="1"/>
</dbReference>
<evidence type="ECO:0000256" key="2">
    <source>
        <dbReference type="SAM" id="MobiDB-lite"/>
    </source>
</evidence>
<dbReference type="EMBL" id="SPQC01000024">
    <property type="protein sequence ID" value="TFU21970.1"/>
    <property type="molecule type" value="Genomic_DNA"/>
</dbReference>
<organism evidence="8 9">
    <name type="scientific">Rothia nasimurium</name>
    <dbReference type="NCBI Taxonomy" id="85336"/>
    <lineage>
        <taxon>Bacteria</taxon>
        <taxon>Bacillati</taxon>
        <taxon>Actinomycetota</taxon>
        <taxon>Actinomycetes</taxon>
        <taxon>Micrococcales</taxon>
        <taxon>Micrococcaceae</taxon>
        <taxon>Rothia</taxon>
    </lineage>
</organism>
<dbReference type="RefSeq" id="WP_135012960.1">
    <property type="nucleotide sequence ID" value="NZ_JADGLK010000024.1"/>
</dbReference>
<keyword evidence="3" id="KW-0472">Membrane</keyword>
<dbReference type="Pfam" id="PF17998">
    <property type="entry name" value="AgI_II_C2"/>
    <property type="match status" value="2"/>
</dbReference>
<dbReference type="InterPro" id="IPR032300">
    <property type="entry name" value="Antigen_C"/>
</dbReference>
<feature type="domain" description="Adhesin isopeptide-forming adherence" evidence="6">
    <location>
        <begin position="640"/>
        <end position="779"/>
    </location>
</feature>
<keyword evidence="4" id="KW-0732">Signal</keyword>
<proteinExistence type="predicted"/>
<feature type="coiled-coil region" evidence="1">
    <location>
        <begin position="107"/>
        <end position="188"/>
    </location>
</feature>
<evidence type="ECO:0000256" key="4">
    <source>
        <dbReference type="SAM" id="SignalP"/>
    </source>
</evidence>
<sequence length="1340" mass="141792">MSPARSHLKAMTTKTGALVATGLVASSIFASMPASNAVDTGSFGTVISATDAQTTTRTVPVDNTALLAAVEEARAAGITVNEEAIKKLTVGSTSEVTGALAAITADHQGQAEALKQLITEYAEAKKQAEADHAAALVAWEQAKADTDARNATLKDEYEAKVAKYQEDLAAYEAKAAAYQKLIEALENNGDVDTEEFLAQCRPQNLAVVIDVTWSFSAGDLATQVAAQRAFLQKMSKLPGTTVDLYMYGNIGGIGAPGDNPWTPDLATQNFNISTPEGLAAANAVLDGITNERRNANADTSWFSAGTNWEAGLRDVLKGINESGRNYTNVIFSSDGAPNKTLSDSGEWEDPGVYGYWQPAADEALRYAHEILDKGIKIAPVFVRSAEDYLSIIQLDQREPGTLQLALDAIGKLSGAESPELGKDYFSAETMDGLTGDLWRAAIADCSPANNPKPTPPAEPDYEQFDTPAPAPAVVQAPVGSYQLTELSAPIPVVDKVADGEGKKVLAGETTTQTVSYATGYEVPSSFVIGDHIYKTEDGRLPVSVDMSKVAVTDAEGNNVTADFTITQEDGTLGGKAGVQILATAKDPASLKLNHTYTLHVNQTSLFDGVADTLQDAGFSITNDEIQFTDIKTYHEPKLNPDKTVVNSVGVEVDGTKVLLGAELSYELTLSAADLTNTIGDVTVLGMVDDYDETKWQPNGKFTVKDSEGKDVDADKFTYEDKDGVITVLAKNPGELVGKDYSIILYGMVKWDAKPGSFSNQATQLTNQDKIVTKVVTNYVPVITPSKVETSPVNGANLDGKTLMVGDVINYTLVEDTTDLVNSSENISQSGMKDDYDESAGEIDLSAVKVYQVPADTDTSTPEATAAAIKAAGAVEVTDSYDFTIGTVEGFTNGGAEGYTGFMKTSGEGEAKKVVLPMGYKYIHILPYTVTANVDGEIKNTAWQVTNGVEAQTQTVANPMKKIQPSKDVSIEVGGASVDGGTLALGQVFNYKLTSSDLPSDRVKNIDSWTLVDDYDETKDEYRGNYLAQARFDLVDESGKTVIKAGADITAYITQDWDEAAGKTTFSANDELLELINLDENKGKTAGFEVFMQAKRIGTGEIVNTVTEFVNGQEIIADSDTVTPDDPNGPTTVITHTYDSDLKVDKEWVDADASDGKVSARISGTNVGQGTALGAKLSDDVFKGLGNPTIVDVQNGTSGQYTAESTALVFEQVATGDVVSMVLEFDVVPGAKVLDNTASFENEFDKAGDPDNIQENDGLEADTDQRDKVSLEIPEAPVTPVTPEAGKNTPVIKGEGARTGGEASVAGLPVGGLVAAGGVLLAGLAAIGAWALVHGARKKNS</sequence>
<dbReference type="Gene3D" id="2.60.40.740">
    <property type="match status" value="3"/>
</dbReference>
<keyword evidence="3" id="KW-1133">Transmembrane helix</keyword>
<feature type="domain" description="Cell surface antigen C-terminal" evidence="5">
    <location>
        <begin position="963"/>
        <end position="1122"/>
    </location>
</feature>
<feature type="signal peptide" evidence="4">
    <location>
        <begin position="1"/>
        <end position="36"/>
    </location>
</feature>
<name>A0A4Y9F2R8_9MICC</name>
<dbReference type="OrthoDB" id="3222861at2"/>
<evidence type="ECO:0000256" key="1">
    <source>
        <dbReference type="SAM" id="Coils"/>
    </source>
</evidence>
<accession>A0A4Y9F2R8</accession>
<feature type="chain" id="PRO_5038839492" description="VWFA domain-containing protein" evidence="4">
    <location>
        <begin position="37"/>
        <end position="1340"/>
    </location>
</feature>
<dbReference type="InterPro" id="IPR036465">
    <property type="entry name" value="vWFA_dom_sf"/>
</dbReference>
<evidence type="ECO:0000256" key="3">
    <source>
        <dbReference type="SAM" id="Phobius"/>
    </source>
</evidence>
<evidence type="ECO:0000259" key="6">
    <source>
        <dbReference type="Pfam" id="PF17998"/>
    </source>
</evidence>
<dbReference type="InterPro" id="IPR041324">
    <property type="entry name" value="AgI/II_N"/>
</dbReference>
<feature type="compositionally biased region" description="Acidic residues" evidence="2">
    <location>
        <begin position="1251"/>
        <end position="1261"/>
    </location>
</feature>
<evidence type="ECO:0000259" key="5">
    <source>
        <dbReference type="Pfam" id="PF16364"/>
    </source>
</evidence>
<dbReference type="NCBIfam" id="TIGR04228">
    <property type="entry name" value="isopep_sspB_C2"/>
    <property type="match status" value="2"/>
</dbReference>
<dbReference type="Proteomes" id="UP000297951">
    <property type="component" value="Unassembled WGS sequence"/>
</dbReference>
<evidence type="ECO:0000313" key="8">
    <source>
        <dbReference type="EMBL" id="TFU21970.1"/>
    </source>
</evidence>
<reference evidence="8 9" key="1">
    <citation type="submission" date="2019-03" db="EMBL/GenBank/DDBJ databases">
        <title>Diversity of the mouse oral microbiome.</title>
        <authorList>
            <person name="Joseph S."/>
            <person name="Aduse-Opoku J."/>
            <person name="Curtis M."/>
            <person name="Wade W."/>
            <person name="Hashim A."/>
        </authorList>
    </citation>
    <scope>NUCLEOTIDE SEQUENCE [LARGE SCALE GENOMIC DNA]</scope>
    <source>
        <strain evidence="9">irhom_31</strain>
    </source>
</reference>
<comment type="caution">
    <text evidence="8">The sequence shown here is derived from an EMBL/GenBank/DDBJ whole genome shotgun (WGS) entry which is preliminary data.</text>
</comment>
<protein>
    <recommendedName>
        <fullName evidence="10">VWFA domain-containing protein</fullName>
    </recommendedName>
</protein>
<keyword evidence="1" id="KW-0175">Coiled coil</keyword>
<feature type="domain" description="Antigen I/II N-terminal" evidence="7">
    <location>
        <begin position="51"/>
        <end position="146"/>
    </location>
</feature>
<feature type="region of interest" description="Disordered" evidence="2">
    <location>
        <begin position="1241"/>
        <end position="1299"/>
    </location>
</feature>
<dbReference type="InterPro" id="IPR026345">
    <property type="entry name" value="Adh_isopep-form_adh_dom"/>
</dbReference>
<evidence type="ECO:0000259" key="7">
    <source>
        <dbReference type="Pfam" id="PF18652"/>
    </source>
</evidence>
<dbReference type="Pfam" id="PF16364">
    <property type="entry name" value="Antigen_C"/>
    <property type="match status" value="1"/>
</dbReference>
<feature type="domain" description="Adhesin isopeptide-forming adherence" evidence="6">
    <location>
        <begin position="784"/>
        <end position="958"/>
    </location>
</feature>
<evidence type="ECO:0000313" key="9">
    <source>
        <dbReference type="Proteomes" id="UP000297951"/>
    </source>
</evidence>
<evidence type="ECO:0008006" key="10">
    <source>
        <dbReference type="Google" id="ProtNLM"/>
    </source>
</evidence>
<keyword evidence="3" id="KW-0812">Transmembrane</keyword>
<feature type="transmembrane region" description="Helical" evidence="3">
    <location>
        <begin position="1312"/>
        <end position="1332"/>
    </location>
</feature>
<dbReference type="SUPFAM" id="SSF53300">
    <property type="entry name" value="vWA-like"/>
    <property type="match status" value="1"/>
</dbReference>
<dbReference type="Gene3D" id="3.40.50.410">
    <property type="entry name" value="von Willebrand factor, type A domain"/>
    <property type="match status" value="1"/>
</dbReference>
<gene>
    <name evidence="8" type="ORF">E4U03_07625</name>
</gene>